<organism evidence="2 3">
    <name type="scientific">Methanophagales virus PBV299</name>
    <dbReference type="NCBI Taxonomy" id="2987730"/>
    <lineage>
        <taxon>Viruses</taxon>
        <taxon>Duplodnaviria</taxon>
        <taxon>Heunggongvirae</taxon>
        <taxon>Uroviricota</taxon>
        <taxon>Caudoviricetes</taxon>
        <taxon>Nakonvirales</taxon>
        <taxon>Ahpuchviridae</taxon>
        <taxon>Kisinvirus</taxon>
        <taxon>Kisinvirus pescaderoense</taxon>
    </lineage>
</organism>
<evidence type="ECO:0000313" key="2">
    <source>
        <dbReference type="EMBL" id="UYL64813.1"/>
    </source>
</evidence>
<dbReference type="InterPro" id="IPR038727">
    <property type="entry name" value="NadR/Ttd14_AAA_dom"/>
</dbReference>
<sequence>MSRSALPSVVNRDKEVLPLRIDLCAYEVMCMKVVFSGPAYSGKSTAIRYVAEELRKRGYRVKVFEELARDIITNEKLRGMPLQKRLFKTYLSRYTEMKNADIYLLDRDLPDVFLYTLLYTHVPETLELAKEIANTISTTHADVYFIFRPRKGWEGRGRLMEEMPIEVREFEYFSWLRWHKSLIKDAIILEANSDDLENLVDLVEIYYRFFKDAK</sequence>
<gene>
    <name evidence="2" type="ORF">OFDIEDLO_00017</name>
</gene>
<dbReference type="Pfam" id="PF13521">
    <property type="entry name" value="AAA_28"/>
    <property type="match status" value="1"/>
</dbReference>
<dbReference type="Proteomes" id="UP001156193">
    <property type="component" value="Segment"/>
</dbReference>
<dbReference type="EMBL" id="OP413838">
    <property type="protein sequence ID" value="UYL64813.1"/>
    <property type="molecule type" value="Genomic_DNA"/>
</dbReference>
<dbReference type="SUPFAM" id="SSF52540">
    <property type="entry name" value="P-loop containing nucleoside triphosphate hydrolases"/>
    <property type="match status" value="1"/>
</dbReference>
<feature type="domain" description="NadR/Ttd14 AAA" evidence="1">
    <location>
        <begin position="32"/>
        <end position="157"/>
    </location>
</feature>
<reference evidence="2 3" key="1">
    <citation type="submission" date="2022-09" db="EMBL/GenBank/DDBJ databases">
        <title>Evolutionary Diversification of Methanotrophic Ca. Methanophagales (ANME-1) and Their Expansive Virome.</title>
        <authorList>
            <person name="Laso-Perez R."/>
            <person name="Wu F."/>
            <person name="Cremiere A."/>
            <person name="Speth D."/>
            <person name="Magyar J.S."/>
            <person name="Krupovic M."/>
            <person name="Orphan V.J."/>
        </authorList>
    </citation>
    <scope>NUCLEOTIDE SEQUENCE [LARGE SCALE GENOMIC DNA]</scope>
    <source>
        <strain evidence="2">PBV299</strain>
    </source>
</reference>
<dbReference type="InterPro" id="IPR027417">
    <property type="entry name" value="P-loop_NTPase"/>
</dbReference>
<proteinExistence type="predicted"/>
<protein>
    <recommendedName>
        <fullName evidence="1">NadR/Ttd14 AAA domain-containing protein</fullName>
    </recommendedName>
</protein>
<keyword evidence="3" id="KW-1185">Reference proteome</keyword>
<name>A0ABY6GLD7_9CAUD</name>
<dbReference type="Gene3D" id="3.40.50.300">
    <property type="entry name" value="P-loop containing nucleotide triphosphate hydrolases"/>
    <property type="match status" value="1"/>
</dbReference>
<evidence type="ECO:0000313" key="3">
    <source>
        <dbReference type="Proteomes" id="UP001156193"/>
    </source>
</evidence>
<evidence type="ECO:0000259" key="1">
    <source>
        <dbReference type="Pfam" id="PF13521"/>
    </source>
</evidence>
<accession>A0ABY6GLD7</accession>